<proteinExistence type="predicted"/>
<name>A0A250IAA0_9BACT</name>
<gene>
    <name evidence="1" type="ORF">MEBOL_002253</name>
</gene>
<reference evidence="1 2" key="1">
    <citation type="submission" date="2017-06" db="EMBL/GenBank/DDBJ databases">
        <authorList>
            <person name="Kim H.J."/>
            <person name="Triplett B.A."/>
        </authorList>
    </citation>
    <scope>NUCLEOTIDE SEQUENCE [LARGE SCALE GENOMIC DNA]</scope>
    <source>
        <strain evidence="1 2">DSM 14713</strain>
    </source>
</reference>
<evidence type="ECO:0008006" key="3">
    <source>
        <dbReference type="Google" id="ProtNLM"/>
    </source>
</evidence>
<organism evidence="1 2">
    <name type="scientific">Melittangium boletus DSM 14713</name>
    <dbReference type="NCBI Taxonomy" id="1294270"/>
    <lineage>
        <taxon>Bacteria</taxon>
        <taxon>Pseudomonadati</taxon>
        <taxon>Myxococcota</taxon>
        <taxon>Myxococcia</taxon>
        <taxon>Myxococcales</taxon>
        <taxon>Cystobacterineae</taxon>
        <taxon>Archangiaceae</taxon>
        <taxon>Melittangium</taxon>
    </lineage>
</organism>
<dbReference type="EMBL" id="CP022163">
    <property type="protein sequence ID" value="ATB28804.1"/>
    <property type="molecule type" value="Genomic_DNA"/>
</dbReference>
<dbReference type="PROSITE" id="PS51257">
    <property type="entry name" value="PROKAR_LIPOPROTEIN"/>
    <property type="match status" value="1"/>
</dbReference>
<evidence type="ECO:0000313" key="1">
    <source>
        <dbReference type="EMBL" id="ATB28804.1"/>
    </source>
</evidence>
<sequence length="335" mass="37469">MVVHVKRTEWERRIGSPGRVLGVLALVGALLTGCESQFVDPHPPELELLQREQTVALQDTPLVYGILFDLNLPDASECARIKSRLQNTLSTTLLPAGRQGMEMAVQDLSPDCRQQRERMLRFTDYEAGLREAERRFGAGRIKPVLFYFNNVNLPLPLELQSQLSLLRSWYSGPALLWALTTPEVRQGLGFDHVSPWTYSADPRLTASLEEAARAQLPLLQLETPPPEGYPLLTPQELLSVREFKGCTAPSNLKGIGFTYGRQAVKVDPARPPRIQVLLSTLPPPVPRTQKPAAQTLRFTMEVCRANCDRLYPTPPDDELLVWNTTPLCALQGDSR</sequence>
<dbReference type="Proteomes" id="UP000217289">
    <property type="component" value="Chromosome"/>
</dbReference>
<accession>A0A250IAA0</accession>
<dbReference type="KEGG" id="mbd:MEBOL_002253"/>
<protein>
    <recommendedName>
        <fullName evidence="3">Lipoprotein</fullName>
    </recommendedName>
</protein>
<dbReference type="AlphaFoldDB" id="A0A250IAA0"/>
<evidence type="ECO:0000313" key="2">
    <source>
        <dbReference type="Proteomes" id="UP000217289"/>
    </source>
</evidence>
<keyword evidence="2" id="KW-1185">Reference proteome</keyword>